<gene>
    <name evidence="7" type="ORF">EZ216_13585</name>
</gene>
<evidence type="ECO:0000256" key="2">
    <source>
        <dbReference type="ARBA" id="ARBA00022525"/>
    </source>
</evidence>
<dbReference type="SMART" id="SM00912">
    <property type="entry name" value="Haemagg_act"/>
    <property type="match status" value="1"/>
</dbReference>
<dbReference type="PANTHER" id="PTHR12338">
    <property type="entry name" value="AUTOTRANSPORTER"/>
    <property type="match status" value="1"/>
</dbReference>
<organism evidence="7 8">
    <name type="scientific">Ramlibacter humi</name>
    <dbReference type="NCBI Taxonomy" id="2530451"/>
    <lineage>
        <taxon>Bacteria</taxon>
        <taxon>Pseudomonadati</taxon>
        <taxon>Pseudomonadota</taxon>
        <taxon>Betaproteobacteria</taxon>
        <taxon>Burkholderiales</taxon>
        <taxon>Comamonadaceae</taxon>
        <taxon>Ramlibacter</taxon>
    </lineage>
</organism>
<evidence type="ECO:0000256" key="5">
    <source>
        <dbReference type="SAM" id="SignalP"/>
    </source>
</evidence>
<evidence type="ECO:0000256" key="1">
    <source>
        <dbReference type="ARBA" id="ARBA00004613"/>
    </source>
</evidence>
<dbReference type="InterPro" id="IPR050909">
    <property type="entry name" value="Bact_Autotransporter_VF"/>
</dbReference>
<dbReference type="InterPro" id="IPR011050">
    <property type="entry name" value="Pectin_lyase_fold/virulence"/>
</dbReference>
<evidence type="ECO:0000259" key="6">
    <source>
        <dbReference type="SMART" id="SM00912"/>
    </source>
</evidence>
<dbReference type="GO" id="GO:0005576">
    <property type="term" value="C:extracellular region"/>
    <property type="evidence" value="ECO:0007669"/>
    <property type="project" value="UniProtKB-SubCell"/>
</dbReference>
<proteinExistence type="predicted"/>
<dbReference type="AlphaFoldDB" id="A0A4Z0BQ08"/>
<dbReference type="Pfam" id="PF13018">
    <property type="entry name" value="ESPR"/>
    <property type="match status" value="1"/>
</dbReference>
<reference evidence="7 8" key="1">
    <citation type="submission" date="2019-03" db="EMBL/GenBank/DDBJ databases">
        <title>Ramlibacter sp. 18x22-1, whole genome shotgun sequence.</title>
        <authorList>
            <person name="Zhang X."/>
            <person name="Feng G."/>
            <person name="Zhu H."/>
        </authorList>
    </citation>
    <scope>NUCLEOTIDE SEQUENCE [LARGE SCALE GENOMIC DNA]</scope>
    <source>
        <strain evidence="7 8">18x22-1</strain>
    </source>
</reference>
<comment type="caution">
    <text evidence="7">The sequence shown here is derived from an EMBL/GenBank/DDBJ whole genome shotgun (WGS) entry which is preliminary data.</text>
</comment>
<evidence type="ECO:0000256" key="4">
    <source>
        <dbReference type="SAM" id="MobiDB-lite"/>
    </source>
</evidence>
<comment type="subcellular location">
    <subcellularLocation>
        <location evidence="1">Secreted</location>
    </subcellularLocation>
</comment>
<accession>A0A4Z0BQ08</accession>
<dbReference type="InterPro" id="IPR008638">
    <property type="entry name" value="FhaB/CdiA-like_TPS"/>
</dbReference>
<keyword evidence="3 5" id="KW-0732">Signal</keyword>
<feature type="region of interest" description="Disordered" evidence="4">
    <location>
        <begin position="994"/>
        <end position="1017"/>
    </location>
</feature>
<dbReference type="OrthoDB" id="218680at2"/>
<name>A0A4Z0BQ08_9BURK</name>
<dbReference type="EMBL" id="SMLK01000004">
    <property type="protein sequence ID" value="TFZ00135.1"/>
    <property type="molecule type" value="Genomic_DNA"/>
</dbReference>
<protein>
    <submittedName>
        <fullName evidence="7">Filamentous hemagglutinin N-terminal domain-containing protein</fullName>
    </submittedName>
</protein>
<dbReference type="Pfam" id="PF05860">
    <property type="entry name" value="TPS"/>
    <property type="match status" value="1"/>
</dbReference>
<keyword evidence="8" id="KW-1185">Reference proteome</keyword>
<sequence length="1143" mass="114859">MNRIHRKVWSARLGAFVAVAETARSRGKSAGVCGAVLASVLLSAPALAQVAAGALPTGGQVTAGQAGIRSAGATMTIDQGSQRAAINWQSFNVGSGASVQFNQPNASAITLNRVVGNEGSVINGALRANGQVWLVNPNGVLFGAGARVDVGSLVASTRGISDADFMAGRATFQGTGTGDVRNLGQINAADGGYVALIGRAVRNDGTVTARLGTMAGAAGDKVTLNFGGDSLVGVAIEQGTLDALVANGGAVRADGGRIVLAAKTASELVDAAVNNTGELRARTIADHGGRILLLSDMEHGVTSVGGRIDAGAPEGGNGGFVETSAARVRVADGASITTAAAKGRSGTWLIDPTDFTIAASGGDITGAQLAAQLAGGNVTIQTSAGGSGSGDILVQDNIAKAAGGDATLTLQAHHSVTVDTNVSIASTSGKLNLVASANNDGSNTGEIRFAQGSSVDTHGGNVVLGGALAGGVPANDHSVDIAFEPNVSLSAGTGAISLYGRDVNVNEYVTLSGNTISADTRHFNMYWVDGVRIAAADALDIRATDGISASGTYQPAAGSAVITSASQSVLKAGRSMTLASGQNLDLYGLSLQMTGTGTDTMVLSAGGNLSIEDISATYAGTPDLTIKARQAATQSSVSGIDANYGTIAGYLAGTGRTLYQLLEDSGSDVAGAHFGLGGAAYKLQVYSDGALTTVAPKSFDNGNLAIGNGLTDSVNAMGNLRQPFYRDPVLNQWFKLTYWNYDMDLGVGLGGAGTAGWNNGGSIIASNGGTDSLQSSISNLAVSTVGLSRGVGTILVGYDLTDASSGSTVHMSHEYSLGTGDQFIKAVTRTVNTSASAIDNVRLWVGTRDDYVAITDTNVKTKGNITSSGFQPISSQSDQARSIVISEFDPSTNGAPGSAVLFHSTNVDADTVTDWCCSFGNIINKDPRTSDVVTPNQDGSYGIFMNYGSMGAGATRQVTWYYGAAPLASIGNVVTQVINAGGTQIALPTAVTPPATATPAPAPAPAPAPVAAATPAPAPVPQQVSEQALAPARTLLVPVIQVPLALPPAASAGGSAVQVVNAPASVQAVFGGADNLLVSPAVDANQSSVPVNLGEARQMLRGGGSQGDQVRVPASRNSLVQIVDGGVTLPGGVEQLLFVTSDR</sequence>
<evidence type="ECO:0000313" key="7">
    <source>
        <dbReference type="EMBL" id="TFZ00135.1"/>
    </source>
</evidence>
<dbReference type="PANTHER" id="PTHR12338:SF8">
    <property type="entry name" value="HEME_HEMOPEXIN-BINDING PROTEIN"/>
    <property type="match status" value="1"/>
</dbReference>
<dbReference type="NCBIfam" id="TIGR01901">
    <property type="entry name" value="adhes_NPXG"/>
    <property type="match status" value="1"/>
</dbReference>
<dbReference type="RefSeq" id="WP_135250322.1">
    <property type="nucleotide sequence ID" value="NZ_SMLK01000004.1"/>
</dbReference>
<feature type="signal peptide" evidence="5">
    <location>
        <begin position="1"/>
        <end position="48"/>
    </location>
</feature>
<evidence type="ECO:0000256" key="3">
    <source>
        <dbReference type="ARBA" id="ARBA00022729"/>
    </source>
</evidence>
<dbReference type="SUPFAM" id="SSF51126">
    <property type="entry name" value="Pectin lyase-like"/>
    <property type="match status" value="1"/>
</dbReference>
<keyword evidence="2" id="KW-0964">Secreted</keyword>
<feature type="chain" id="PRO_5021327219" evidence="5">
    <location>
        <begin position="49"/>
        <end position="1143"/>
    </location>
</feature>
<dbReference type="InterPro" id="IPR012334">
    <property type="entry name" value="Pectin_lyas_fold"/>
</dbReference>
<evidence type="ECO:0000313" key="8">
    <source>
        <dbReference type="Proteomes" id="UP000297839"/>
    </source>
</evidence>
<feature type="domain" description="Filamentous haemagglutinin FhaB/tRNA nuclease CdiA-like TPS" evidence="6">
    <location>
        <begin position="52"/>
        <end position="164"/>
    </location>
</feature>
<dbReference type="Gene3D" id="2.160.20.10">
    <property type="entry name" value="Single-stranded right-handed beta-helix, Pectin lyase-like"/>
    <property type="match status" value="1"/>
</dbReference>
<dbReference type="InterPro" id="IPR024973">
    <property type="entry name" value="ESPR"/>
</dbReference>
<dbReference type="Proteomes" id="UP000297839">
    <property type="component" value="Unassembled WGS sequence"/>
</dbReference>